<dbReference type="OMA" id="GYFHRLC"/>
<dbReference type="GO" id="GO:0003676">
    <property type="term" value="F:nucleic acid binding"/>
    <property type="evidence" value="ECO:0007669"/>
    <property type="project" value="InterPro"/>
</dbReference>
<feature type="compositionally biased region" description="Low complexity" evidence="5">
    <location>
        <begin position="1758"/>
        <end position="1783"/>
    </location>
</feature>
<dbReference type="SUPFAM" id="SSF52540">
    <property type="entry name" value="P-loop containing nucleoside triphosphate hydrolases"/>
    <property type="match status" value="1"/>
</dbReference>
<dbReference type="GO" id="GO:0005737">
    <property type="term" value="C:cytoplasm"/>
    <property type="evidence" value="ECO:0007669"/>
    <property type="project" value="TreeGrafter"/>
</dbReference>
<feature type="region of interest" description="Disordered" evidence="5">
    <location>
        <begin position="513"/>
        <end position="550"/>
    </location>
</feature>
<feature type="compositionally biased region" description="Basic and acidic residues" evidence="5">
    <location>
        <begin position="1201"/>
        <end position="1215"/>
    </location>
</feature>
<feature type="compositionally biased region" description="Basic and acidic residues" evidence="5">
    <location>
        <begin position="1090"/>
        <end position="1100"/>
    </location>
</feature>
<keyword evidence="3 8" id="KW-0347">Helicase</keyword>
<evidence type="ECO:0000256" key="4">
    <source>
        <dbReference type="ARBA" id="ARBA00022840"/>
    </source>
</evidence>
<name>A0A1W2TC94_ROSNE</name>
<evidence type="ECO:0000313" key="9">
    <source>
        <dbReference type="Proteomes" id="UP000054516"/>
    </source>
</evidence>
<dbReference type="InterPro" id="IPR027417">
    <property type="entry name" value="P-loop_NTPase"/>
</dbReference>
<dbReference type="STRING" id="77044.A0A1W2TC94"/>
<dbReference type="PANTHER" id="PTHR44533">
    <property type="entry name" value="DEAD/H RNA HELICASE, PUTATIVE-RELATED"/>
    <property type="match status" value="1"/>
</dbReference>
<dbReference type="OrthoDB" id="2320933at2759"/>
<dbReference type="PROSITE" id="PS51192">
    <property type="entry name" value="HELICASE_ATP_BIND_1"/>
    <property type="match status" value="1"/>
</dbReference>
<evidence type="ECO:0000256" key="2">
    <source>
        <dbReference type="ARBA" id="ARBA00022801"/>
    </source>
</evidence>
<dbReference type="InterPro" id="IPR055124">
    <property type="entry name" value="PIN-like_DDX60"/>
</dbReference>
<dbReference type="GO" id="GO:0004386">
    <property type="term" value="F:helicase activity"/>
    <property type="evidence" value="ECO:0007669"/>
    <property type="project" value="UniProtKB-KW"/>
</dbReference>
<keyword evidence="4" id="KW-0067">ATP-binding</keyword>
<dbReference type="SMART" id="SM00490">
    <property type="entry name" value="HELICc"/>
    <property type="match status" value="1"/>
</dbReference>
<dbReference type="EMBL" id="DF977458">
    <property type="protein sequence ID" value="GAP85579.2"/>
    <property type="molecule type" value="Genomic_DNA"/>
</dbReference>
<dbReference type="Gene3D" id="3.40.50.300">
    <property type="entry name" value="P-loop containing nucleotide triphosphate hydrolases"/>
    <property type="match status" value="2"/>
</dbReference>
<dbReference type="InterPro" id="IPR001650">
    <property type="entry name" value="Helicase_C-like"/>
</dbReference>
<dbReference type="CDD" id="cd18025">
    <property type="entry name" value="DEXHc_DDX60"/>
    <property type="match status" value="1"/>
</dbReference>
<dbReference type="Pfam" id="PF00271">
    <property type="entry name" value="Helicase_C"/>
    <property type="match status" value="1"/>
</dbReference>
<dbReference type="PANTHER" id="PTHR44533:SF4">
    <property type="entry name" value="DEAD_H RNA HELICASE, PUTATIVE-RELATED"/>
    <property type="match status" value="1"/>
</dbReference>
<feature type="region of interest" description="Disordered" evidence="5">
    <location>
        <begin position="1708"/>
        <end position="1792"/>
    </location>
</feature>
<evidence type="ECO:0000256" key="5">
    <source>
        <dbReference type="SAM" id="MobiDB-lite"/>
    </source>
</evidence>
<dbReference type="Proteomes" id="UP000054516">
    <property type="component" value="Unassembled WGS sequence"/>
</dbReference>
<dbReference type="FunFam" id="3.40.50.300:FF:001039">
    <property type="entry name" value="ATP-dependent RNA helicase DDX60"/>
    <property type="match status" value="1"/>
</dbReference>
<feature type="compositionally biased region" description="Low complexity" evidence="5">
    <location>
        <begin position="1713"/>
        <end position="1723"/>
    </location>
</feature>
<dbReference type="Pfam" id="PF00270">
    <property type="entry name" value="DEAD"/>
    <property type="match status" value="1"/>
</dbReference>
<feature type="compositionally biased region" description="Basic residues" evidence="5">
    <location>
        <begin position="1184"/>
        <end position="1194"/>
    </location>
</feature>
<keyword evidence="2" id="KW-0378">Hydrolase</keyword>
<dbReference type="GO" id="GO:0005524">
    <property type="term" value="F:ATP binding"/>
    <property type="evidence" value="ECO:0007669"/>
    <property type="project" value="UniProtKB-KW"/>
</dbReference>
<dbReference type="InterPro" id="IPR052431">
    <property type="entry name" value="SKI2_subfamily_helicases"/>
</dbReference>
<dbReference type="PROSITE" id="PS51194">
    <property type="entry name" value="HELICASE_CTER"/>
    <property type="match status" value="1"/>
</dbReference>
<evidence type="ECO:0000313" key="8">
    <source>
        <dbReference type="EMBL" id="GAP85579.2"/>
    </source>
</evidence>
<feature type="domain" description="Helicase C-terminal" evidence="7">
    <location>
        <begin position="1218"/>
        <end position="1380"/>
    </location>
</feature>
<reference evidence="8" key="1">
    <citation type="submission" date="2016-03" db="EMBL/GenBank/DDBJ databases">
        <title>Draft genome sequence of Rosellinia necatrix.</title>
        <authorList>
            <person name="Kanematsu S."/>
        </authorList>
    </citation>
    <scope>NUCLEOTIDE SEQUENCE [LARGE SCALE GENOMIC DNA]</scope>
    <source>
        <strain evidence="8">W97</strain>
    </source>
</reference>
<evidence type="ECO:0000256" key="1">
    <source>
        <dbReference type="ARBA" id="ARBA00022741"/>
    </source>
</evidence>
<gene>
    <name evidence="8" type="ORF">SAMD00023353_1301600</name>
</gene>
<dbReference type="Pfam" id="PF23002">
    <property type="entry name" value="PIN-like_DDX60"/>
    <property type="match status" value="1"/>
</dbReference>
<dbReference type="InterPro" id="IPR011545">
    <property type="entry name" value="DEAD/DEAH_box_helicase_dom"/>
</dbReference>
<feature type="region of interest" description="Disordered" evidence="5">
    <location>
        <begin position="1084"/>
        <end position="1109"/>
    </location>
</feature>
<feature type="domain" description="Helicase ATP-binding" evidence="6">
    <location>
        <begin position="741"/>
        <end position="910"/>
    </location>
</feature>
<dbReference type="InterPro" id="IPR014001">
    <property type="entry name" value="Helicase_ATP-bd"/>
</dbReference>
<feature type="region of interest" description="Disordered" evidence="5">
    <location>
        <begin position="1179"/>
        <end position="1215"/>
    </location>
</feature>
<keyword evidence="1" id="KW-0547">Nucleotide-binding</keyword>
<proteinExistence type="predicted"/>
<evidence type="ECO:0000256" key="3">
    <source>
        <dbReference type="ARBA" id="ARBA00022806"/>
    </source>
</evidence>
<protein>
    <submittedName>
        <fullName evidence="8">Putative DEAD DEAH box helicase</fullName>
    </submittedName>
</protein>
<keyword evidence="9" id="KW-1185">Reference proteome</keyword>
<dbReference type="SMART" id="SM00487">
    <property type="entry name" value="DEXDc"/>
    <property type="match status" value="1"/>
</dbReference>
<dbReference type="InterPro" id="IPR059032">
    <property type="entry name" value="WHD_DDX60"/>
</dbReference>
<evidence type="ECO:0000259" key="7">
    <source>
        <dbReference type="PROSITE" id="PS51194"/>
    </source>
</evidence>
<sequence>MSNANPEVHATPAKWYSTTYPRKVDIVGDFGGKQLFLVDGDSLLLYSITTSAVDYDVGFQLLHAIFAVESFLQNLYVRGCNFHVVFFDDQADLCVPSTTTKSTRYKYQTTRTILMHHLQRPTNGSGINNNAAKVFSFPSITSHHFHQHLIRYPAAFLLCHDGGNALGQRLPHQAGFQNMIYQFLRLRHSVALIASTEFKSSRVIMSMITTAHNKRRPALQQTPLQVTEQQKSEVPLQLDWTLYKGRSYRELLTIIALDGVLRDKDTKECKNMTVAMILHTMVISHTRLAERSLALVGAPQNDGTNEYINAFLNRFCDQVVSVITSDFGNLLANGMDWDTFDIIDGRLFLSIHHVLSKGASIPTALIDMAEPLISCLEMWSGVSLKGCNWSQVTPNSDTEALQVKSVTPCYDALQAEILPFSHKLLDEFLAPIKLRTGQLRDEVDERKVFQELTHWHNAKRAIDPKRPHKKLGFFARRRMQGFMADTLIYSASLTNATGKLIEPKTIVATPVRPLKKTVPSRAAEGPSKEATSHRPRKKAAGSSGKDSAHEAAMLTQARKLNKKNSFTFHHWCKMAQEFSQEKLLTKRFQRVTKHFLDLSKQEGIAIGAEVSLYLCDTLYRAWEKQSALTSGKQAVGIAALLFYQIMQTAVQPISTDEAARALHTFDSIVGIPSREFLNKETISRQLSFQPRVYETEDRVLLPLSNLEFQLRHCGPFLERTFDSRKDSRVPFEPDAWQRSVLDGIDADNSLLIVAPTSSGKTFISFYAMEKILRANDDDVLVYVAPTKALVNQIAAEIQARFRKAYVHEGRCVWAIHTRDYRVNSPTGCQVLVTVPHVLQIMLLSPSNLSWAKRVKRIIFDEVHCIGQADDGIIWEQLLLMAPCPIIALSATVGNPEEFCEWLRLSQTSKGFEFKMIRHNIRYSDLRAFQYLPPDGFEFEGLSCADHFPIPGLDRPNRSTTSFRFIHPVAALFDKLVRDPLPCKSCNVEIRCNYLPFVFYRTSVDLEELSLEPRDALTLWECMHELQTERFPIDHSLSPPRAFSGVPRKSDVLAWTQKLKEVLTIWMQDATSPFDKVRRKLYHGEQSGHSLNDHRDHDIPKPRNNTNQSGIRNERLSVFALLCDLRKEDCLPAILFNYDRVDCERTLEVVLQQLESAEQKWKTSSRDWQTKIKKYNLWKTDRDRRNAKKPPKKTTRGGAEQTEEKSTRDDRMREEADVDISRWESFDPERPLDEFSFANSTRLSQSELAKFFKSLGGENIRPHLFQALERGIAVHHAGMNRRYRQVVEILFRKGYLTAVIATGTLALGINMPCKTVAFIGDSAYLTTLNYRQGAGRAGRRGFDLLGNVVFNNISSMRAHELMSSRLPDLKGHFPLTTTLVLRILGFIDAAGPSAFAEGIVKSLLTQNRLYLGGEEAGKAIQHHLRFSIEYLQRQRLLSGDGKPINFAGLVGHLYFTENAVFAFHSLLKGGYFHRLCVDISHNTTEKLRVLGLVMAHLFNRIKTTSLGHKASERAYADAGFLCLPRLPKEAEDLLIRHNNETLEIFKAYAGTFIDQYLNDAPDRHLPFTGIAVGGDKPRLLHLPGDQLPTKLRSPFSALSGHSDNFKGIHEFCANIRSGVFLEESAVPYIPIWPHDLSTPLNSYIYDFLKHGDYPALTRDNKIKEGDVWFLLRDFSLVLATIIASITNYIKADVDTDDVEMVDLEDVPETRDEAAAAAAAEAAETTETKKRPAAAAPTPKPTKQKVAESWDDSDGDSDDYLNGNGDASFEPAARGAAPPGAARPPAQEDDEDGRGLVNVLTAFTLLKQDFDDKFHKVWA</sequence>
<accession>A0A1W2TC94</accession>
<evidence type="ECO:0000259" key="6">
    <source>
        <dbReference type="PROSITE" id="PS51192"/>
    </source>
</evidence>
<dbReference type="Pfam" id="PF26076">
    <property type="entry name" value="WHD_DDX60"/>
    <property type="match status" value="1"/>
</dbReference>
<feature type="compositionally biased region" description="Acidic residues" evidence="5">
    <location>
        <begin position="1747"/>
        <end position="1757"/>
    </location>
</feature>
<organism evidence="8">
    <name type="scientific">Rosellinia necatrix</name>
    <name type="common">White root-rot fungus</name>
    <dbReference type="NCBI Taxonomy" id="77044"/>
    <lineage>
        <taxon>Eukaryota</taxon>
        <taxon>Fungi</taxon>
        <taxon>Dikarya</taxon>
        <taxon>Ascomycota</taxon>
        <taxon>Pezizomycotina</taxon>
        <taxon>Sordariomycetes</taxon>
        <taxon>Xylariomycetidae</taxon>
        <taxon>Xylariales</taxon>
        <taxon>Xylariaceae</taxon>
        <taxon>Rosellinia</taxon>
    </lineage>
</organism>
<dbReference type="GO" id="GO:0016787">
    <property type="term" value="F:hydrolase activity"/>
    <property type="evidence" value="ECO:0007669"/>
    <property type="project" value="UniProtKB-KW"/>
</dbReference>